<evidence type="ECO:0000259" key="8">
    <source>
        <dbReference type="PROSITE" id="PS50811"/>
    </source>
</evidence>
<evidence type="ECO:0000256" key="2">
    <source>
        <dbReference type="ARBA" id="ARBA00023015"/>
    </source>
</evidence>
<dbReference type="PANTHER" id="PTHR31429">
    <property type="entry name" value="WRKY TRANSCRIPTION FACTOR 36-RELATED"/>
    <property type="match status" value="1"/>
</dbReference>
<protein>
    <submittedName>
        <fullName evidence="9">WRKY family transcription factor</fullName>
    </submittedName>
</protein>
<dbReference type="InterPro" id="IPR036576">
    <property type="entry name" value="WRKY_dom_sf"/>
</dbReference>
<dbReference type="Pfam" id="PF03106">
    <property type="entry name" value="WRKY"/>
    <property type="match status" value="1"/>
</dbReference>
<keyword evidence="6" id="KW-0175">Coiled coil</keyword>
<dbReference type="FunFam" id="2.20.25.80:FF:000002">
    <property type="entry name" value="probable WRKY transcription factor 31"/>
    <property type="match status" value="1"/>
</dbReference>
<dbReference type="PROSITE" id="PS50811">
    <property type="entry name" value="WRKY"/>
    <property type="match status" value="1"/>
</dbReference>
<feature type="compositionally biased region" description="Polar residues" evidence="7">
    <location>
        <begin position="657"/>
        <end position="673"/>
    </location>
</feature>
<feature type="compositionally biased region" description="Basic and acidic residues" evidence="7">
    <location>
        <begin position="334"/>
        <end position="348"/>
    </location>
</feature>
<feature type="compositionally biased region" description="Polar residues" evidence="7">
    <location>
        <begin position="323"/>
        <end position="333"/>
    </location>
</feature>
<reference evidence="9" key="1">
    <citation type="journal article" date="2019" name="Science">
        <title>Mutation of a bHLH transcription factor allowed almond domestication.</title>
        <authorList>
            <person name="Sanchez-Perez R."/>
            <person name="Pavan S."/>
            <person name="Mazzeo R."/>
            <person name="Moldovan C."/>
            <person name="Aiese Cigliano R."/>
            <person name="Del Cueto J."/>
            <person name="Ricciardi F."/>
            <person name="Lotti C."/>
            <person name="Ricciardi L."/>
            <person name="Dicenta F."/>
            <person name="Lopez-Marques R.L."/>
            <person name="Lindberg Moller B."/>
        </authorList>
    </citation>
    <scope>NUCLEOTIDE SEQUENCE</scope>
</reference>
<keyword evidence="4" id="KW-0804">Transcription</keyword>
<accession>A0A4Y1R389</accession>
<keyword evidence="2" id="KW-0805">Transcription regulation</keyword>
<dbReference type="InterPro" id="IPR044810">
    <property type="entry name" value="WRKY_plant"/>
</dbReference>
<dbReference type="EMBL" id="AP019299">
    <property type="protein sequence ID" value="BBG98543.1"/>
    <property type="molecule type" value="Genomic_DNA"/>
</dbReference>
<evidence type="ECO:0000256" key="4">
    <source>
        <dbReference type="ARBA" id="ARBA00023163"/>
    </source>
</evidence>
<gene>
    <name evidence="9" type="ORF">Prudu_007968</name>
</gene>
<dbReference type="AlphaFoldDB" id="A0A4Y1R389"/>
<proteinExistence type="predicted"/>
<evidence type="ECO:0000256" key="5">
    <source>
        <dbReference type="ARBA" id="ARBA00023242"/>
    </source>
</evidence>
<dbReference type="GO" id="GO:0003700">
    <property type="term" value="F:DNA-binding transcription factor activity"/>
    <property type="evidence" value="ECO:0007669"/>
    <property type="project" value="InterPro"/>
</dbReference>
<keyword evidence="5" id="KW-0539">Nucleus</keyword>
<dbReference type="SMART" id="SM00774">
    <property type="entry name" value="WRKY"/>
    <property type="match status" value="1"/>
</dbReference>
<feature type="region of interest" description="Disordered" evidence="7">
    <location>
        <begin position="125"/>
        <end position="157"/>
    </location>
</feature>
<dbReference type="GO" id="GO:0005634">
    <property type="term" value="C:nucleus"/>
    <property type="evidence" value="ECO:0007669"/>
    <property type="project" value="UniProtKB-SubCell"/>
</dbReference>
<feature type="domain" description="WRKY" evidence="8">
    <location>
        <begin position="372"/>
        <end position="438"/>
    </location>
</feature>
<feature type="compositionally biased region" description="Polar residues" evidence="7">
    <location>
        <begin position="146"/>
        <end position="155"/>
    </location>
</feature>
<feature type="coiled-coil region" evidence="6">
    <location>
        <begin position="186"/>
        <end position="220"/>
    </location>
</feature>
<dbReference type="InterPro" id="IPR003657">
    <property type="entry name" value="WRKY_dom"/>
</dbReference>
<evidence type="ECO:0000256" key="1">
    <source>
        <dbReference type="ARBA" id="ARBA00004123"/>
    </source>
</evidence>
<organism evidence="9">
    <name type="scientific">Prunus dulcis</name>
    <name type="common">Almond</name>
    <name type="synonym">Amygdalus dulcis</name>
    <dbReference type="NCBI Taxonomy" id="3755"/>
    <lineage>
        <taxon>Eukaryota</taxon>
        <taxon>Viridiplantae</taxon>
        <taxon>Streptophyta</taxon>
        <taxon>Embryophyta</taxon>
        <taxon>Tracheophyta</taxon>
        <taxon>Spermatophyta</taxon>
        <taxon>Magnoliopsida</taxon>
        <taxon>eudicotyledons</taxon>
        <taxon>Gunneridae</taxon>
        <taxon>Pentapetalae</taxon>
        <taxon>rosids</taxon>
        <taxon>fabids</taxon>
        <taxon>Rosales</taxon>
        <taxon>Rosaceae</taxon>
        <taxon>Amygdaloideae</taxon>
        <taxon>Amygdaleae</taxon>
        <taxon>Prunus</taxon>
    </lineage>
</organism>
<evidence type="ECO:0000256" key="7">
    <source>
        <dbReference type="SAM" id="MobiDB-lite"/>
    </source>
</evidence>
<feature type="region of interest" description="Disordered" evidence="7">
    <location>
        <begin position="635"/>
        <end position="673"/>
    </location>
</feature>
<sequence>MRVGEITCVYIYIFQVEINLTLSPFPPPPPPPPPRCSGFPFLVVAGRCKSSAVRIAVMEKQGRRHHISSKLFHHSVSDCSFNVSDDGLLVDATNNTSSSNPSIPIPIPIKQLFRQTKEIKEMDFFSDNNIMNDDADDDEEPRRQPQQDCNNNPPAVNTGLNLLTLNSGISSTSASDIHQNSNNKLMTSLQVELERLHEENGELKTMLDQMTKSYSQLQAQLLIAMQKQAQNRLREPIKCEANGMLARQFMDPRPSAAAAIDHVRDPSVAYSSGKTPADHEAFSLFAPSNLNIEVMSTERDQYQRRLQTNINCAEEALDRSSQCLGSPNYTSKSSDPHLLDDDNDEPNRSTDQVPVADQVPFRKARVSVRARSEAPMISDGCQWRKYGQKMAKGNPCPRAYYRCSMAIGCPVRKQVQRLAEDKTILITTYEGNHSHPLPPAATAMANTTSAAAAMLLSGSTTSKEAHQYHHHHLANSGFFSNSQLPFFASSMATLSASAPFPTITLDLTQSPMQQFHRIPPPSSSTFPLPLHGYHQLMGGLGHPIQAPMYFPPNYKAPPPSAGLSLSGGQRSTSTHSSGMIETVSAAIASDPNFTAALAEAISTIMAAPRPHQGHQGGININDGDIANNNAARGVVAASTNNSPPPSANIGVRPGSLQPVSPQLPQSCTTFSTN</sequence>
<dbReference type="Gene3D" id="2.20.25.80">
    <property type="entry name" value="WRKY domain"/>
    <property type="match status" value="1"/>
</dbReference>
<comment type="subcellular location">
    <subcellularLocation>
        <location evidence="1">Nucleus</location>
    </subcellularLocation>
</comment>
<evidence type="ECO:0000256" key="6">
    <source>
        <dbReference type="SAM" id="Coils"/>
    </source>
</evidence>
<keyword evidence="3" id="KW-0238">DNA-binding</keyword>
<dbReference type="GO" id="GO:0043565">
    <property type="term" value="F:sequence-specific DNA binding"/>
    <property type="evidence" value="ECO:0007669"/>
    <property type="project" value="InterPro"/>
</dbReference>
<evidence type="ECO:0000313" key="9">
    <source>
        <dbReference type="EMBL" id="BBG98543.1"/>
    </source>
</evidence>
<dbReference type="PANTHER" id="PTHR31429:SF59">
    <property type="entry name" value="WRKY TRANSCRIPTION FACTOR 47-RELATED"/>
    <property type="match status" value="1"/>
</dbReference>
<evidence type="ECO:0000256" key="3">
    <source>
        <dbReference type="ARBA" id="ARBA00023125"/>
    </source>
</evidence>
<dbReference type="SUPFAM" id="SSF118290">
    <property type="entry name" value="WRKY DNA-binding domain"/>
    <property type="match status" value="1"/>
</dbReference>
<feature type="region of interest" description="Disordered" evidence="7">
    <location>
        <begin position="323"/>
        <end position="358"/>
    </location>
</feature>
<name>A0A4Y1R389_PRUDU</name>